<name>A0A915YCI7_9BACT</name>
<evidence type="ECO:0000313" key="1">
    <source>
        <dbReference type="EMBL" id="BDS10546.1"/>
    </source>
</evidence>
<keyword evidence="2" id="KW-1185">Reference proteome</keyword>
<dbReference type="Proteomes" id="UP001060919">
    <property type="component" value="Chromosome"/>
</dbReference>
<organism evidence="1 2">
    <name type="scientific">Aureispira anguillae</name>
    <dbReference type="NCBI Taxonomy" id="2864201"/>
    <lineage>
        <taxon>Bacteria</taxon>
        <taxon>Pseudomonadati</taxon>
        <taxon>Bacteroidota</taxon>
        <taxon>Saprospiria</taxon>
        <taxon>Saprospirales</taxon>
        <taxon>Saprospiraceae</taxon>
        <taxon>Aureispira</taxon>
    </lineage>
</organism>
<dbReference type="KEGG" id="aup:AsAng_0012540"/>
<protein>
    <submittedName>
        <fullName evidence="1">Uncharacterized protein</fullName>
    </submittedName>
</protein>
<dbReference type="EMBL" id="AP026867">
    <property type="protein sequence ID" value="BDS10546.1"/>
    <property type="molecule type" value="Genomic_DNA"/>
</dbReference>
<evidence type="ECO:0000313" key="2">
    <source>
        <dbReference type="Proteomes" id="UP001060919"/>
    </source>
</evidence>
<sequence>MKKQLQGNVLEIKVVVPIFDKILIQMRKHFKTCSPSKY</sequence>
<dbReference type="AlphaFoldDB" id="A0A915YCI7"/>
<reference evidence="1" key="1">
    <citation type="submission" date="2022-09" db="EMBL/GenBank/DDBJ databases">
        <title>Aureispira anguillicida sp. nov., isolated from Leptocephalus of Japanese eel Anguilla japonica.</title>
        <authorList>
            <person name="Yuasa K."/>
            <person name="Mekata T."/>
            <person name="Ikunari K."/>
        </authorList>
    </citation>
    <scope>NUCLEOTIDE SEQUENCE</scope>
    <source>
        <strain evidence="1">EL160426</strain>
    </source>
</reference>
<gene>
    <name evidence="1" type="ORF">AsAng_0012540</name>
</gene>
<proteinExistence type="predicted"/>
<accession>A0A915YCI7</accession>